<dbReference type="GO" id="GO:0005524">
    <property type="term" value="F:ATP binding"/>
    <property type="evidence" value="ECO:0007669"/>
    <property type="project" value="UniProtKB-UniRule"/>
</dbReference>
<evidence type="ECO:0000259" key="2">
    <source>
        <dbReference type="PROSITE" id="PS50011"/>
    </source>
</evidence>
<feature type="binding site" evidence="1">
    <location>
        <position position="557"/>
    </location>
    <ligand>
        <name>ATP</name>
        <dbReference type="ChEBI" id="CHEBI:30616"/>
    </ligand>
</feature>
<evidence type="ECO:0000313" key="4">
    <source>
        <dbReference type="Proteomes" id="UP000230750"/>
    </source>
</evidence>
<gene>
    <name evidence="3" type="ORF">BSL78_26613</name>
</gene>
<comment type="caution">
    <text evidence="3">The sequence shown here is derived from an EMBL/GenBank/DDBJ whole genome shotgun (WGS) entry which is preliminary data.</text>
</comment>
<sequence>MSLQISAPMALSSLDILMMMINQPSFDRPFLNVTKEASTPPCTKPMCGIVDTDPADITVSQPISDVTLHYLSPGECPFNVELLQRHSSTTMTSSVDTIHQSTLMTPQRAFGTSTGRIFNSMISVRVESDVKDCNYSLARTQSCGEFRFSSITLPANAGHMTSSIHDPCRFVHGCHDTIPKVTFNVTVSAQHQVSATPMYNVMTHQPHCYMPPRSRHSYSVPVSFQLATFSVIINRKCFSLSALIVRSSSRRLRQPSVSALFKHSSNATMSYGVQNTSTKATVSDHGWTPVTAFATSSTTDVRSLVNEGPRAAEQKSSIVPWLSTTEPVGGTNDSGGFQRCDFNTFQPITGTGQVKPRHGYAANRNVNAQSENQSKCLRSTESLVQNDGLDSTGRLLQAPSNRWEVGAAVGGDSDSIFDYFPSQENHGPNWNNDFHDDRLAFMFNHHNLLDGTYQALTNTFIKLRKPLLTNRLHRQTRQNRKLNHVRPNQMITFPLLSHIKINQTPSAKLRLPCKTIEWTDLVDVLDKFKKPKTLGGGVYARVRLMKIISTDQMCAVKLPREELEEEDVSQVLETEINSLAALNGLDCVPQLYGVSKTEAGVPFLVQEFIGDPSKSDVPH</sequence>
<protein>
    <recommendedName>
        <fullName evidence="2">Protein kinase domain-containing protein</fullName>
    </recommendedName>
</protein>
<feature type="domain" description="Protein kinase" evidence="2">
    <location>
        <begin position="528"/>
        <end position="619"/>
    </location>
</feature>
<dbReference type="EMBL" id="MRZV01001655">
    <property type="protein sequence ID" value="PIK36561.1"/>
    <property type="molecule type" value="Genomic_DNA"/>
</dbReference>
<dbReference type="InterPro" id="IPR000719">
    <property type="entry name" value="Prot_kinase_dom"/>
</dbReference>
<dbReference type="SUPFAM" id="SSF56112">
    <property type="entry name" value="Protein kinase-like (PK-like)"/>
    <property type="match status" value="1"/>
</dbReference>
<keyword evidence="1" id="KW-0067">ATP-binding</keyword>
<accession>A0A2G8JLC3</accession>
<reference evidence="3 4" key="1">
    <citation type="journal article" date="2017" name="PLoS Biol.">
        <title>The sea cucumber genome provides insights into morphological evolution and visceral regeneration.</title>
        <authorList>
            <person name="Zhang X."/>
            <person name="Sun L."/>
            <person name="Yuan J."/>
            <person name="Sun Y."/>
            <person name="Gao Y."/>
            <person name="Zhang L."/>
            <person name="Li S."/>
            <person name="Dai H."/>
            <person name="Hamel J.F."/>
            <person name="Liu C."/>
            <person name="Yu Y."/>
            <person name="Liu S."/>
            <person name="Lin W."/>
            <person name="Guo K."/>
            <person name="Jin S."/>
            <person name="Xu P."/>
            <person name="Storey K.B."/>
            <person name="Huan P."/>
            <person name="Zhang T."/>
            <person name="Zhou Y."/>
            <person name="Zhang J."/>
            <person name="Lin C."/>
            <person name="Li X."/>
            <person name="Xing L."/>
            <person name="Huo D."/>
            <person name="Sun M."/>
            <person name="Wang L."/>
            <person name="Mercier A."/>
            <person name="Li F."/>
            <person name="Yang H."/>
            <person name="Xiang J."/>
        </authorList>
    </citation>
    <scope>NUCLEOTIDE SEQUENCE [LARGE SCALE GENOMIC DNA]</scope>
    <source>
        <strain evidence="3">Shaxun</strain>
        <tissue evidence="3">Muscle</tissue>
    </source>
</reference>
<proteinExistence type="predicted"/>
<dbReference type="Proteomes" id="UP000230750">
    <property type="component" value="Unassembled WGS sequence"/>
</dbReference>
<keyword evidence="4" id="KW-1185">Reference proteome</keyword>
<dbReference type="AlphaFoldDB" id="A0A2G8JLC3"/>
<dbReference type="Gene3D" id="3.30.200.20">
    <property type="entry name" value="Phosphorylase Kinase, domain 1"/>
    <property type="match status" value="1"/>
</dbReference>
<dbReference type="InterPro" id="IPR011009">
    <property type="entry name" value="Kinase-like_dom_sf"/>
</dbReference>
<name>A0A2G8JLC3_STIJA</name>
<keyword evidence="1" id="KW-0547">Nucleotide-binding</keyword>
<dbReference type="GO" id="GO:0004672">
    <property type="term" value="F:protein kinase activity"/>
    <property type="evidence" value="ECO:0007669"/>
    <property type="project" value="InterPro"/>
</dbReference>
<evidence type="ECO:0000256" key="1">
    <source>
        <dbReference type="PROSITE-ProRule" id="PRU10141"/>
    </source>
</evidence>
<dbReference type="PROSITE" id="PS50011">
    <property type="entry name" value="PROTEIN_KINASE_DOM"/>
    <property type="match status" value="1"/>
</dbReference>
<evidence type="ECO:0000313" key="3">
    <source>
        <dbReference type="EMBL" id="PIK36561.1"/>
    </source>
</evidence>
<dbReference type="InterPro" id="IPR017441">
    <property type="entry name" value="Protein_kinase_ATP_BS"/>
</dbReference>
<organism evidence="3 4">
    <name type="scientific">Stichopus japonicus</name>
    <name type="common">Sea cucumber</name>
    <dbReference type="NCBI Taxonomy" id="307972"/>
    <lineage>
        <taxon>Eukaryota</taxon>
        <taxon>Metazoa</taxon>
        <taxon>Echinodermata</taxon>
        <taxon>Eleutherozoa</taxon>
        <taxon>Echinozoa</taxon>
        <taxon>Holothuroidea</taxon>
        <taxon>Aspidochirotacea</taxon>
        <taxon>Aspidochirotida</taxon>
        <taxon>Stichopodidae</taxon>
        <taxon>Apostichopus</taxon>
    </lineage>
</organism>
<dbReference type="PROSITE" id="PS00107">
    <property type="entry name" value="PROTEIN_KINASE_ATP"/>
    <property type="match status" value="1"/>
</dbReference>